<keyword evidence="3" id="KW-1185">Reference proteome</keyword>
<organism evidence="2">
    <name type="scientific">Oppiella nova</name>
    <dbReference type="NCBI Taxonomy" id="334625"/>
    <lineage>
        <taxon>Eukaryota</taxon>
        <taxon>Metazoa</taxon>
        <taxon>Ecdysozoa</taxon>
        <taxon>Arthropoda</taxon>
        <taxon>Chelicerata</taxon>
        <taxon>Arachnida</taxon>
        <taxon>Acari</taxon>
        <taxon>Acariformes</taxon>
        <taxon>Sarcoptiformes</taxon>
        <taxon>Oribatida</taxon>
        <taxon>Brachypylina</taxon>
        <taxon>Oppioidea</taxon>
        <taxon>Oppiidae</taxon>
        <taxon>Oppiella</taxon>
    </lineage>
</organism>
<dbReference type="Proteomes" id="UP000728032">
    <property type="component" value="Unassembled WGS sequence"/>
</dbReference>
<gene>
    <name evidence="2" type="ORF">ONB1V03_LOCUS11891</name>
</gene>
<feature type="compositionally biased region" description="Polar residues" evidence="1">
    <location>
        <begin position="36"/>
        <end position="47"/>
    </location>
</feature>
<protein>
    <submittedName>
        <fullName evidence="2">Uncharacterized protein</fullName>
    </submittedName>
</protein>
<dbReference type="EMBL" id="OC924022">
    <property type="protein sequence ID" value="CAD7655247.1"/>
    <property type="molecule type" value="Genomic_DNA"/>
</dbReference>
<sequence length="74" mass="8445">MHTTRYQMVGSRERPTTISTTTTSTSRSQLRWSQSFSPTDRQKPNVSTPLKLNFEFLEHDTASSTGRGLAVERR</sequence>
<dbReference type="AlphaFoldDB" id="A0A7R9MAC9"/>
<name>A0A7R9MAC9_9ACAR</name>
<dbReference type="EMBL" id="CAJPVJ010009197">
    <property type="protein sequence ID" value="CAG2172434.1"/>
    <property type="molecule type" value="Genomic_DNA"/>
</dbReference>
<reference evidence="2" key="1">
    <citation type="submission" date="2020-11" db="EMBL/GenBank/DDBJ databases">
        <authorList>
            <person name="Tran Van P."/>
        </authorList>
    </citation>
    <scope>NUCLEOTIDE SEQUENCE</scope>
</reference>
<evidence type="ECO:0000313" key="3">
    <source>
        <dbReference type="Proteomes" id="UP000728032"/>
    </source>
</evidence>
<feature type="region of interest" description="Disordered" evidence="1">
    <location>
        <begin position="1"/>
        <end position="47"/>
    </location>
</feature>
<accession>A0A7R9MAC9</accession>
<evidence type="ECO:0000256" key="1">
    <source>
        <dbReference type="SAM" id="MobiDB-lite"/>
    </source>
</evidence>
<evidence type="ECO:0000313" key="2">
    <source>
        <dbReference type="EMBL" id="CAD7655247.1"/>
    </source>
</evidence>
<feature type="compositionally biased region" description="Low complexity" evidence="1">
    <location>
        <begin position="16"/>
        <end position="35"/>
    </location>
</feature>
<proteinExistence type="predicted"/>